<gene>
    <name evidence="14" type="ORF">B296_00040654</name>
</gene>
<dbReference type="InterPro" id="IPR041429">
    <property type="entry name" value="ITPK1_N"/>
</dbReference>
<evidence type="ECO:0000256" key="1">
    <source>
        <dbReference type="ARBA" id="ARBA00000399"/>
    </source>
</evidence>
<dbReference type="Proteomes" id="UP000287651">
    <property type="component" value="Unassembled WGS sequence"/>
</dbReference>
<dbReference type="EMBL" id="AMZH03010609">
    <property type="protein sequence ID" value="RRT54426.1"/>
    <property type="molecule type" value="Genomic_DNA"/>
</dbReference>
<dbReference type="GO" id="GO:0005737">
    <property type="term" value="C:cytoplasm"/>
    <property type="evidence" value="ECO:0007669"/>
    <property type="project" value="TreeGrafter"/>
</dbReference>
<dbReference type="Gene3D" id="3.40.50.11370">
    <property type="match status" value="1"/>
</dbReference>
<evidence type="ECO:0000313" key="15">
    <source>
        <dbReference type="Proteomes" id="UP000287651"/>
    </source>
</evidence>
<dbReference type="GO" id="GO:0032957">
    <property type="term" value="P:inositol trisphosphate metabolic process"/>
    <property type="evidence" value="ECO:0007669"/>
    <property type="project" value="InterPro"/>
</dbReference>
<evidence type="ECO:0000256" key="3">
    <source>
        <dbReference type="ARBA" id="ARBA00001946"/>
    </source>
</evidence>
<evidence type="ECO:0000256" key="7">
    <source>
        <dbReference type="ARBA" id="ARBA00022723"/>
    </source>
</evidence>
<keyword evidence="10" id="KW-0067">ATP-binding</keyword>
<feature type="domain" description="Inositol-tetrakisphosphate 1-kinase N-terminal" evidence="13">
    <location>
        <begin position="13"/>
        <end position="44"/>
    </location>
</feature>
<dbReference type="GO" id="GO:0000287">
    <property type="term" value="F:magnesium ion binding"/>
    <property type="evidence" value="ECO:0007669"/>
    <property type="project" value="InterPro"/>
</dbReference>
<dbReference type="AlphaFoldDB" id="A0A426YRR5"/>
<reference evidence="14 15" key="1">
    <citation type="journal article" date="2014" name="Agronomy (Basel)">
        <title>A Draft Genome Sequence for Ensete ventricosum, the Drought-Tolerant Tree Against Hunger.</title>
        <authorList>
            <person name="Harrison J."/>
            <person name="Moore K.A."/>
            <person name="Paszkiewicz K."/>
            <person name="Jones T."/>
            <person name="Grant M."/>
            <person name="Ambacheew D."/>
            <person name="Muzemil S."/>
            <person name="Studholme D.J."/>
        </authorList>
    </citation>
    <scope>NUCLEOTIDE SEQUENCE [LARGE SCALE GENOMIC DNA]</scope>
</reference>
<comment type="catalytic activity">
    <reaction evidence="2">
        <text>1D-myo-inositol 1,3,4-trisphosphate + ATP = 1D-myo-inositol 1,3,4,5-tetrakisphosphate + ADP + H(+)</text>
        <dbReference type="Rhea" id="RHEA:13253"/>
        <dbReference type="ChEBI" id="CHEBI:15378"/>
        <dbReference type="ChEBI" id="CHEBI:30616"/>
        <dbReference type="ChEBI" id="CHEBI:57895"/>
        <dbReference type="ChEBI" id="CHEBI:58414"/>
        <dbReference type="ChEBI" id="CHEBI:456216"/>
        <dbReference type="EC" id="2.7.1.159"/>
    </reaction>
</comment>
<dbReference type="InterPro" id="IPR008656">
    <property type="entry name" value="Inositol_tetrakis-P_1-kinase"/>
</dbReference>
<comment type="caution">
    <text evidence="14">The sequence shown here is derived from an EMBL/GenBank/DDBJ whole genome shotgun (WGS) entry which is preliminary data.</text>
</comment>
<dbReference type="PANTHER" id="PTHR14217">
    <property type="entry name" value="INOSITOL-TETRAKISPHOSPHATE 1-KINASE"/>
    <property type="match status" value="1"/>
</dbReference>
<organism evidence="14 15">
    <name type="scientific">Ensete ventricosum</name>
    <name type="common">Abyssinian banana</name>
    <name type="synonym">Musa ensete</name>
    <dbReference type="NCBI Taxonomy" id="4639"/>
    <lineage>
        <taxon>Eukaryota</taxon>
        <taxon>Viridiplantae</taxon>
        <taxon>Streptophyta</taxon>
        <taxon>Embryophyta</taxon>
        <taxon>Tracheophyta</taxon>
        <taxon>Spermatophyta</taxon>
        <taxon>Magnoliopsida</taxon>
        <taxon>Liliopsida</taxon>
        <taxon>Zingiberales</taxon>
        <taxon>Musaceae</taxon>
        <taxon>Ensete</taxon>
    </lineage>
</organism>
<proteinExistence type="inferred from homology"/>
<dbReference type="Pfam" id="PF17927">
    <property type="entry name" value="Ins134_P3_kin_N"/>
    <property type="match status" value="1"/>
</dbReference>
<evidence type="ECO:0000256" key="8">
    <source>
        <dbReference type="ARBA" id="ARBA00022741"/>
    </source>
</evidence>
<dbReference type="GO" id="GO:0047325">
    <property type="term" value="F:inositol-3,4,5,6-tetrakisphosphate 1-kinase activity"/>
    <property type="evidence" value="ECO:0007669"/>
    <property type="project" value="InterPro"/>
</dbReference>
<feature type="non-terminal residue" evidence="14">
    <location>
        <position position="1"/>
    </location>
</feature>
<comment type="similarity">
    <text evidence="4">Belongs to the ITPK1 family.</text>
</comment>
<dbReference type="GO" id="GO:0052725">
    <property type="term" value="F:inositol-1,3,4-trisphosphate 6-kinase activity"/>
    <property type="evidence" value="ECO:0007669"/>
    <property type="project" value="InterPro"/>
</dbReference>
<dbReference type="GO" id="GO:0052726">
    <property type="term" value="F:inositol-1,3,4-trisphosphate 5-kinase activity"/>
    <property type="evidence" value="ECO:0007669"/>
    <property type="project" value="InterPro"/>
</dbReference>
<evidence type="ECO:0000259" key="13">
    <source>
        <dbReference type="Pfam" id="PF17927"/>
    </source>
</evidence>
<comment type="catalytic activity">
    <reaction evidence="1">
        <text>1D-myo-inositol 1,3,4-trisphosphate + ATP = 1D-myo-inositol 1,3,4,6-tetrakisphosphate + ADP + H(+)</text>
        <dbReference type="Rhea" id="RHEA:20940"/>
        <dbReference type="ChEBI" id="CHEBI:15378"/>
        <dbReference type="ChEBI" id="CHEBI:30616"/>
        <dbReference type="ChEBI" id="CHEBI:57660"/>
        <dbReference type="ChEBI" id="CHEBI:58414"/>
        <dbReference type="ChEBI" id="CHEBI:456216"/>
        <dbReference type="EC" id="2.7.1.159"/>
    </reaction>
</comment>
<dbReference type="Pfam" id="PF05770">
    <property type="entry name" value="Ins134_P3_kin"/>
    <property type="match status" value="1"/>
</dbReference>
<comment type="cofactor">
    <cofactor evidence="3">
        <name>Mg(2+)</name>
        <dbReference type="ChEBI" id="CHEBI:18420"/>
    </cofactor>
</comment>
<dbReference type="PANTHER" id="PTHR14217:SF39">
    <property type="entry name" value="INOSITOL-TETRAKISPHOSPHATE 1-KINASE 3"/>
    <property type="match status" value="1"/>
</dbReference>
<evidence type="ECO:0000256" key="5">
    <source>
        <dbReference type="ARBA" id="ARBA00011245"/>
    </source>
</evidence>
<feature type="domain" description="Inositol 1,3,4-trisphosphate 5/6-kinase ATP-grasp" evidence="12">
    <location>
        <begin position="68"/>
        <end position="99"/>
    </location>
</feature>
<dbReference type="InterPro" id="IPR040464">
    <property type="entry name" value="InsP(3)kin_ATP-grasp"/>
</dbReference>
<evidence type="ECO:0000259" key="12">
    <source>
        <dbReference type="Pfam" id="PF05770"/>
    </source>
</evidence>
<name>A0A426YRR5_ENSVE</name>
<keyword evidence="7" id="KW-0479">Metal-binding</keyword>
<keyword evidence="8" id="KW-0547">Nucleotide-binding</keyword>
<protein>
    <submittedName>
        <fullName evidence="14">Uncharacterized protein</fullName>
    </submittedName>
</protein>
<keyword evidence="6" id="KW-0808">Transferase</keyword>
<keyword evidence="11" id="KW-0460">Magnesium</keyword>
<evidence type="ECO:0000256" key="11">
    <source>
        <dbReference type="ARBA" id="ARBA00022842"/>
    </source>
</evidence>
<evidence type="ECO:0000313" key="14">
    <source>
        <dbReference type="EMBL" id="RRT54426.1"/>
    </source>
</evidence>
<evidence type="ECO:0000256" key="10">
    <source>
        <dbReference type="ARBA" id="ARBA00022840"/>
    </source>
</evidence>
<comment type="subunit">
    <text evidence="5">Monomer.</text>
</comment>
<evidence type="ECO:0000256" key="9">
    <source>
        <dbReference type="ARBA" id="ARBA00022777"/>
    </source>
</evidence>
<evidence type="ECO:0000256" key="2">
    <source>
        <dbReference type="ARBA" id="ARBA00000680"/>
    </source>
</evidence>
<sequence length="191" mass="21648">VSESNLTRPCDMLCRKKGIVFVAIDLSQPLVDQGPFDIVLHKVRRFFFVRLSNWLSIFNPRLRLSIAGKVGTPRQLVITKDPSSIPDAVSKAGLTLPLASADDAELDPSIAGKVFAGYMDFDLFMMTKSMLYDVNSKCFFPSYYFSVELPPRPLLEKLARELRLRLNNRQTSTVSKIKSKNIRYFLDVQVP</sequence>
<dbReference type="GO" id="GO:0005524">
    <property type="term" value="F:ATP binding"/>
    <property type="evidence" value="ECO:0007669"/>
    <property type="project" value="UniProtKB-KW"/>
</dbReference>
<keyword evidence="9" id="KW-0418">Kinase</keyword>
<evidence type="ECO:0000256" key="4">
    <source>
        <dbReference type="ARBA" id="ARBA00009601"/>
    </source>
</evidence>
<evidence type="ECO:0000256" key="6">
    <source>
        <dbReference type="ARBA" id="ARBA00022679"/>
    </source>
</evidence>
<accession>A0A426YRR5</accession>